<feature type="transmembrane region" description="Helical" evidence="11">
    <location>
        <begin position="78"/>
        <end position="96"/>
    </location>
</feature>
<name>A0A0A2TAM9_9BACI</name>
<feature type="transmembrane region" description="Helical" evidence="11">
    <location>
        <begin position="154"/>
        <end position="174"/>
    </location>
</feature>
<evidence type="ECO:0000259" key="12">
    <source>
        <dbReference type="Pfam" id="PF00884"/>
    </source>
</evidence>
<feature type="transmembrane region" description="Helical" evidence="11">
    <location>
        <begin position="46"/>
        <end position="66"/>
    </location>
</feature>
<keyword evidence="3 7" id="KW-1003">Cell membrane</keyword>
<dbReference type="OrthoDB" id="5901192at2"/>
<dbReference type="PANTHER" id="PTHR47371">
    <property type="entry name" value="LIPOTEICHOIC ACID SYNTHASE"/>
    <property type="match status" value="1"/>
</dbReference>
<dbReference type="Gene3D" id="3.30.1120.170">
    <property type="match status" value="1"/>
</dbReference>
<organism evidence="13 14">
    <name type="scientific">Pontibacillus yanchengensis Y32</name>
    <dbReference type="NCBI Taxonomy" id="1385514"/>
    <lineage>
        <taxon>Bacteria</taxon>
        <taxon>Bacillati</taxon>
        <taxon>Bacillota</taxon>
        <taxon>Bacilli</taxon>
        <taxon>Bacillales</taxon>
        <taxon>Bacillaceae</taxon>
        <taxon>Pontibacillus</taxon>
    </lineage>
</organism>
<protein>
    <recommendedName>
        <fullName evidence="12">Sulfatase N-terminal domain-containing protein</fullName>
    </recommendedName>
</protein>
<evidence type="ECO:0000256" key="4">
    <source>
        <dbReference type="ARBA" id="ARBA00022692"/>
    </source>
</evidence>
<feature type="binding site" evidence="10">
    <location>
        <position position="474"/>
    </location>
    <ligand>
        <name>Mn(2+)</name>
        <dbReference type="ChEBI" id="CHEBI:29035"/>
    </ligand>
</feature>
<dbReference type="PIRSF" id="PIRSF005091">
    <property type="entry name" value="Mmb_sulf_HI1246"/>
    <property type="match status" value="1"/>
</dbReference>
<feature type="binding site" evidence="10">
    <location>
        <position position="475"/>
    </location>
    <ligand>
        <name>Mn(2+)</name>
        <dbReference type="ChEBI" id="CHEBI:29035"/>
    </ligand>
</feature>
<evidence type="ECO:0000256" key="2">
    <source>
        <dbReference type="ARBA" id="ARBA00009983"/>
    </source>
</evidence>
<keyword evidence="5 11" id="KW-1133">Transmembrane helix</keyword>
<keyword evidence="9" id="KW-0479">Metal-binding</keyword>
<dbReference type="Gene3D" id="3.40.720.10">
    <property type="entry name" value="Alkaline Phosphatase, subunit A"/>
    <property type="match status" value="1"/>
</dbReference>
<dbReference type="InterPro" id="IPR050448">
    <property type="entry name" value="OpgB/LTA_synthase_biosynth"/>
</dbReference>
<evidence type="ECO:0000256" key="6">
    <source>
        <dbReference type="ARBA" id="ARBA00023136"/>
    </source>
</evidence>
<evidence type="ECO:0000256" key="11">
    <source>
        <dbReference type="SAM" id="Phobius"/>
    </source>
</evidence>
<dbReference type="GO" id="GO:0046872">
    <property type="term" value="F:metal ion binding"/>
    <property type="evidence" value="ECO:0007669"/>
    <property type="project" value="UniProtKB-KW"/>
</dbReference>
<evidence type="ECO:0000256" key="1">
    <source>
        <dbReference type="ARBA" id="ARBA00004651"/>
    </source>
</evidence>
<comment type="similarity">
    <text evidence="2 7">Belongs to the LTA synthase family.</text>
</comment>
<comment type="caution">
    <text evidence="13">The sequence shown here is derived from an EMBL/GenBank/DDBJ whole genome shotgun (WGS) entry which is preliminary data.</text>
</comment>
<feature type="transmembrane region" description="Helical" evidence="11">
    <location>
        <begin position="121"/>
        <end position="142"/>
    </location>
</feature>
<dbReference type="CDD" id="cd16015">
    <property type="entry name" value="LTA_synthase"/>
    <property type="match status" value="1"/>
</dbReference>
<dbReference type="GO" id="GO:0005886">
    <property type="term" value="C:plasma membrane"/>
    <property type="evidence" value="ECO:0007669"/>
    <property type="project" value="UniProtKB-SubCell"/>
</dbReference>
<feature type="active site" evidence="8">
    <location>
        <position position="299"/>
    </location>
</feature>
<dbReference type="InterPro" id="IPR000917">
    <property type="entry name" value="Sulfatase_N"/>
</dbReference>
<dbReference type="eggNOG" id="COG1368">
    <property type="taxonomic scope" value="Bacteria"/>
</dbReference>
<evidence type="ECO:0000313" key="14">
    <source>
        <dbReference type="Proteomes" id="UP000030147"/>
    </source>
</evidence>
<dbReference type="RefSeq" id="WP_052111398.1">
    <property type="nucleotide sequence ID" value="NZ_AVBF01000061.1"/>
</dbReference>
<gene>
    <name evidence="13" type="ORF">N782_18590</name>
</gene>
<accession>A0A0A2TAM9</accession>
<feature type="domain" description="Sulfatase N-terminal" evidence="12">
    <location>
        <begin position="247"/>
        <end position="537"/>
    </location>
</feature>
<proteinExistence type="inferred from homology"/>
<feature type="binding site" evidence="10">
    <location>
        <position position="299"/>
    </location>
    <ligand>
        <name>Mn(2+)</name>
        <dbReference type="ChEBI" id="CHEBI:29035"/>
    </ligand>
</feature>
<evidence type="ECO:0000256" key="9">
    <source>
        <dbReference type="PIRSR" id="PIRSR005091-2"/>
    </source>
</evidence>
<dbReference type="InterPro" id="IPR012160">
    <property type="entry name" value="LtaS-like"/>
</dbReference>
<evidence type="ECO:0000313" key="13">
    <source>
        <dbReference type="EMBL" id="KGP71478.1"/>
    </source>
</evidence>
<feature type="transmembrane region" description="Helical" evidence="11">
    <location>
        <begin position="12"/>
        <end position="31"/>
    </location>
</feature>
<comment type="subcellular location">
    <subcellularLocation>
        <location evidence="1">Cell membrane</location>
        <topology evidence="1">Multi-pass membrane protein</topology>
    </subcellularLocation>
</comment>
<dbReference type="EMBL" id="AVBF01000061">
    <property type="protein sequence ID" value="KGP71478.1"/>
    <property type="molecule type" value="Genomic_DNA"/>
</dbReference>
<feature type="binding site" evidence="10">
    <location>
        <position position="255"/>
    </location>
    <ligand>
        <name>Mn(2+)</name>
        <dbReference type="ChEBI" id="CHEBI:29035"/>
    </ligand>
</feature>
<reference evidence="13 14" key="1">
    <citation type="journal article" date="2015" name="Stand. Genomic Sci.">
        <title>High quality draft genome sequence of the moderately halophilic bacterium Pontibacillus yanchengensis Y32(T) and comparison among Pontibacillus genomes.</title>
        <authorList>
            <person name="Huang J."/>
            <person name="Qiao Z.X."/>
            <person name="Tang J.W."/>
            <person name="Wang G."/>
        </authorList>
    </citation>
    <scope>NUCLEOTIDE SEQUENCE [LARGE SCALE GENOMIC DNA]</scope>
    <source>
        <strain evidence="13 14">Y32</strain>
    </source>
</reference>
<dbReference type="Proteomes" id="UP000030147">
    <property type="component" value="Unassembled WGS sequence"/>
</dbReference>
<dbReference type="Pfam" id="PF00884">
    <property type="entry name" value="Sulfatase"/>
    <property type="match status" value="1"/>
</dbReference>
<evidence type="ECO:0000256" key="8">
    <source>
        <dbReference type="PIRSR" id="PIRSR005091-1"/>
    </source>
</evidence>
<keyword evidence="9" id="KW-0464">Manganese</keyword>
<evidence type="ECO:0000256" key="7">
    <source>
        <dbReference type="PIRNR" id="PIRNR005091"/>
    </source>
</evidence>
<feature type="binding site" evidence="9">
    <location>
        <position position="414"/>
    </location>
    <ligand>
        <name>substrate</name>
    </ligand>
</feature>
<dbReference type="PANTHER" id="PTHR47371:SF1">
    <property type="entry name" value="LIPOTEICHOIC ACID SYNTHASE-LIKE YQGS"/>
    <property type="match status" value="1"/>
</dbReference>
<dbReference type="STRING" id="1385514.N782_18590"/>
<evidence type="ECO:0000256" key="10">
    <source>
        <dbReference type="PIRSR" id="PIRSR005091-3"/>
    </source>
</evidence>
<dbReference type="AlphaFoldDB" id="A0A0A2TAM9"/>
<dbReference type="InterPro" id="IPR017850">
    <property type="entry name" value="Alkaline_phosphatase_core_sf"/>
</dbReference>
<keyword evidence="6 7" id="KW-0472">Membrane</keyword>
<evidence type="ECO:0000256" key="5">
    <source>
        <dbReference type="ARBA" id="ARBA00022989"/>
    </source>
</evidence>
<keyword evidence="4 11" id="KW-0812">Transmembrane</keyword>
<dbReference type="SUPFAM" id="SSF53649">
    <property type="entry name" value="Alkaline phosphatase-like"/>
    <property type="match status" value="1"/>
</dbReference>
<keyword evidence="14" id="KW-1185">Reference proteome</keyword>
<sequence>MNTKLKKLFQNGLFFFIVATILLWAKSYLAFKFSFSLNIENTFQEIILFITPLGSILFFLALSFLFSKKKRMKAFMTLYFIMSFVLFANVVYFRFFNDFITIPVLMQYKNFGQLGGSASELMGAMDILLWADFIVLLVWAIVKRTELTLSIRKRSIGLIFAAAIMALAVNLGMAESERPQLLTRTFDRAMFVKLMGVYNFHLYDTVMTANTQKHRVFAESSELSEVRNYLHTQKGDPGKYFGEAEGKNVVMISMESLQNFVINYRVNGEEVTPFLNDLIEDKNSLYFSNFYHNTGQGKTSDSEFIIDNSLYGLPRGAVFTTNSGNELNATPEILEKEGYSSAVFHGNNDSFWNRDVMYETLGYDTFFSKAQYDVTEDISVNYGLKDIPFFEQSIPKVKSLEEPYYTRFITLTHHYPFTLNKEADKMIEQTNTGDGTVDRYFQTARYMDESLKKFFQSMKDAGEYKDTVFVFYGDHYGISENHNRAMSEIMNEEIRPFEHTQLQRVPLIIHSPGLEGKKMDTIGSQIDLKPTILHLLGKETEDDIQFGTDLLAENRENIAILRDGSAISEEYLYAGEDDVCYDKATQWEVDNSKCEEIQNKAQTELNLSDKVVYGDLLRFKDEEEQLESTPKEEKQQKE</sequence>
<evidence type="ECO:0000256" key="3">
    <source>
        <dbReference type="ARBA" id="ARBA00022475"/>
    </source>
</evidence>